<gene>
    <name evidence="1" type="ORF">M23134_05063</name>
</gene>
<protein>
    <submittedName>
        <fullName evidence="1">Uncharacterized protein</fullName>
    </submittedName>
</protein>
<organism evidence="1 2">
    <name type="scientific">Microscilla marina ATCC 23134</name>
    <dbReference type="NCBI Taxonomy" id="313606"/>
    <lineage>
        <taxon>Bacteria</taxon>
        <taxon>Pseudomonadati</taxon>
        <taxon>Bacteroidota</taxon>
        <taxon>Cytophagia</taxon>
        <taxon>Cytophagales</taxon>
        <taxon>Microscillaceae</taxon>
        <taxon>Microscilla</taxon>
    </lineage>
</organism>
<evidence type="ECO:0000313" key="2">
    <source>
        <dbReference type="Proteomes" id="UP000004095"/>
    </source>
</evidence>
<name>A1ZD18_MICM2</name>
<comment type="caution">
    <text evidence="1">The sequence shown here is derived from an EMBL/GenBank/DDBJ whole genome shotgun (WGS) entry which is preliminary data.</text>
</comment>
<sequence>MTWIIFNKINSLNVYPAPTHDKSTKGKSRYFHLGPTRKYTENIQFITHDIY</sequence>
<dbReference type="AlphaFoldDB" id="A1ZD18"/>
<keyword evidence="2" id="KW-1185">Reference proteome</keyword>
<reference evidence="1 2" key="1">
    <citation type="submission" date="2007-01" db="EMBL/GenBank/DDBJ databases">
        <authorList>
            <person name="Haygood M."/>
            <person name="Podell S."/>
            <person name="Anderson C."/>
            <person name="Hopkinson B."/>
            <person name="Roe K."/>
            <person name="Barbeau K."/>
            <person name="Gaasterland T."/>
            <person name="Ferriera S."/>
            <person name="Johnson J."/>
            <person name="Kravitz S."/>
            <person name="Beeson K."/>
            <person name="Sutton G."/>
            <person name="Rogers Y.-H."/>
            <person name="Friedman R."/>
            <person name="Frazier M."/>
            <person name="Venter J.C."/>
        </authorList>
    </citation>
    <scope>NUCLEOTIDE SEQUENCE [LARGE SCALE GENOMIC DNA]</scope>
    <source>
        <strain evidence="1 2">ATCC 23134</strain>
    </source>
</reference>
<proteinExistence type="predicted"/>
<dbReference type="EMBL" id="AAWS01000002">
    <property type="protein sequence ID" value="EAY31557.1"/>
    <property type="molecule type" value="Genomic_DNA"/>
</dbReference>
<dbReference type="Proteomes" id="UP000004095">
    <property type="component" value="Unassembled WGS sequence"/>
</dbReference>
<evidence type="ECO:0000313" key="1">
    <source>
        <dbReference type="EMBL" id="EAY31557.1"/>
    </source>
</evidence>
<accession>A1ZD18</accession>